<dbReference type="EMBL" id="JBHULV010000055">
    <property type="protein sequence ID" value="MFD2733475.1"/>
    <property type="molecule type" value="Genomic_DNA"/>
</dbReference>
<sequence>MKKLLLTTLLFAFAAAGFSQGTYYWVAGTTASNLTSGSSWNTQQDGLGSSRVANVGDVLIIDGANIGGTSPTTGVATIIVNGATTAQVKIQNGANVVLVRLTSTGTLTLANNTVGQPGLLVDATSSLQICNQDLTGTYSGAVYLDFPTSTAIINGTIKIVQGTAIGNPRMTSRTAGSIVFTSGASLEYSNTSGYPFSTVGVATSNSVNFAFVFQSGASLICESIYSPFGSSSTNSIVDFRPGSNYYVRRTMTTGSITNQKTFANVFIQNGATLTTDAAALNKIENLTVDAGCNLNVGISSSTPLPITGNLVVNGNINGATPGTFLLIMGGNSPQSISGSGSINVSSFIVANHANVVLNKDISVASAVNVYGSLNLNTHQINGDASFSSRVNFEPPTVSQGGSSVTEGSYQVNIALGLALSTLPGLSITGSGIPANTNIVSYSSANGQINLSQPATATGSNVTLTFGSNVSTLATSNTNGIDGNILVTGTKNFTAGTNYVFNAATSAPFPASSTNAVGDLNINAAVTTNINATVNGNITLTSAKLTIAEGNELTVAPTTTFNGVSANSYLVTTANTGTGGIGIVKIAGLSASKLFPIGSPTNYLPVTLVPVNSSDFTLNAFQGATANAQPNGTALTAPQKLEMVDAVWNVNRTAGTGDATISFAWPDALEGANFVGPAGLGVSQYTTSYSSFTGTASSTTNTASVTAANDALGGFIVGKTTTLPVTLISFTAKAVNQTTVLNWKTTSEVNLSHYLVQRSNDGVSFETLSTISANNKVGVFNYGFIDKSPAFGANYYQLISVDIDGTEVVSKIEAVNFGSVISLSVYPNPTKGNVNIAGLTKGDVIKITDLVGRTLKTQTYDGEDVLNLNLDNVNIGVYLISVSKNGKVLITSRIVKN</sequence>
<feature type="chain" id="PRO_5045655320" evidence="1">
    <location>
        <begin position="20"/>
        <end position="896"/>
    </location>
</feature>
<protein>
    <submittedName>
        <fullName evidence="3">Beta strand repeat-containing protein</fullName>
    </submittedName>
</protein>
<dbReference type="NCBIfam" id="TIGR04183">
    <property type="entry name" value="Por_Secre_tail"/>
    <property type="match status" value="1"/>
</dbReference>
<keyword evidence="4" id="KW-1185">Reference proteome</keyword>
<feature type="domain" description="Secretion system C-terminal sorting" evidence="2">
    <location>
        <begin position="824"/>
        <end position="889"/>
    </location>
</feature>
<evidence type="ECO:0000256" key="1">
    <source>
        <dbReference type="SAM" id="SignalP"/>
    </source>
</evidence>
<proteinExistence type="predicted"/>
<name>A0ABW5TY56_9SPHI</name>
<feature type="signal peptide" evidence="1">
    <location>
        <begin position="1"/>
        <end position="19"/>
    </location>
</feature>
<keyword evidence="1" id="KW-0732">Signal</keyword>
<reference evidence="4" key="1">
    <citation type="journal article" date="2019" name="Int. J. Syst. Evol. Microbiol.">
        <title>The Global Catalogue of Microorganisms (GCM) 10K type strain sequencing project: providing services to taxonomists for standard genome sequencing and annotation.</title>
        <authorList>
            <consortium name="The Broad Institute Genomics Platform"/>
            <consortium name="The Broad Institute Genome Sequencing Center for Infectious Disease"/>
            <person name="Wu L."/>
            <person name="Ma J."/>
        </authorList>
    </citation>
    <scope>NUCLEOTIDE SEQUENCE [LARGE SCALE GENOMIC DNA]</scope>
    <source>
        <strain evidence="4">KCTC 42456</strain>
    </source>
</reference>
<gene>
    <name evidence="3" type="ORF">ACFSSE_17330</name>
</gene>
<dbReference type="InterPro" id="IPR026444">
    <property type="entry name" value="Secre_tail"/>
</dbReference>
<evidence type="ECO:0000259" key="2">
    <source>
        <dbReference type="Pfam" id="PF18962"/>
    </source>
</evidence>
<dbReference type="RefSeq" id="WP_379044198.1">
    <property type="nucleotide sequence ID" value="NZ_JBHSKW010000037.1"/>
</dbReference>
<organism evidence="3 4">
    <name type="scientific">Pedobacter alpinus</name>
    <dbReference type="NCBI Taxonomy" id="1590643"/>
    <lineage>
        <taxon>Bacteria</taxon>
        <taxon>Pseudomonadati</taxon>
        <taxon>Bacteroidota</taxon>
        <taxon>Sphingobacteriia</taxon>
        <taxon>Sphingobacteriales</taxon>
        <taxon>Sphingobacteriaceae</taxon>
        <taxon>Pedobacter</taxon>
    </lineage>
</organism>
<dbReference type="Pfam" id="PF18962">
    <property type="entry name" value="Por_Secre_tail"/>
    <property type="match status" value="1"/>
</dbReference>
<dbReference type="Proteomes" id="UP001597546">
    <property type="component" value="Unassembled WGS sequence"/>
</dbReference>
<comment type="caution">
    <text evidence="3">The sequence shown here is derived from an EMBL/GenBank/DDBJ whole genome shotgun (WGS) entry which is preliminary data.</text>
</comment>
<accession>A0ABW5TY56</accession>
<evidence type="ECO:0000313" key="4">
    <source>
        <dbReference type="Proteomes" id="UP001597546"/>
    </source>
</evidence>
<evidence type="ECO:0000313" key="3">
    <source>
        <dbReference type="EMBL" id="MFD2733475.1"/>
    </source>
</evidence>